<gene>
    <name evidence="1" type="ORF">GLW04_19305</name>
</gene>
<comment type="caution">
    <text evidence="1">The sequence shown here is derived from an EMBL/GenBank/DDBJ whole genome shotgun (WGS) entry which is preliminary data.</text>
</comment>
<evidence type="ECO:0008006" key="3">
    <source>
        <dbReference type="Google" id="ProtNLM"/>
    </source>
</evidence>
<evidence type="ECO:0000313" key="2">
    <source>
        <dbReference type="Proteomes" id="UP000460949"/>
    </source>
</evidence>
<protein>
    <recommendedName>
        <fullName evidence="3">DUF1292 domain-containing protein</fullName>
    </recommendedName>
</protein>
<proteinExistence type="predicted"/>
<dbReference type="Proteomes" id="UP000460949">
    <property type="component" value="Unassembled WGS sequence"/>
</dbReference>
<dbReference type="EMBL" id="WMET01000011">
    <property type="protein sequence ID" value="MYL22025.1"/>
    <property type="molecule type" value="Genomic_DNA"/>
</dbReference>
<accession>A0A845E040</accession>
<organism evidence="1 2">
    <name type="scientific">Halobacillus litoralis</name>
    <dbReference type="NCBI Taxonomy" id="45668"/>
    <lineage>
        <taxon>Bacteria</taxon>
        <taxon>Bacillati</taxon>
        <taxon>Bacillota</taxon>
        <taxon>Bacilli</taxon>
        <taxon>Bacillales</taxon>
        <taxon>Bacillaceae</taxon>
        <taxon>Halobacillus</taxon>
    </lineage>
</organism>
<dbReference type="RefSeq" id="WP_160839939.1">
    <property type="nucleotide sequence ID" value="NZ_WMET01000011.1"/>
</dbReference>
<evidence type="ECO:0000313" key="1">
    <source>
        <dbReference type="EMBL" id="MYL22025.1"/>
    </source>
</evidence>
<name>A0A845E040_9BACI</name>
<dbReference type="AlphaFoldDB" id="A0A845E040"/>
<sequence length="94" mass="10770">MKEKETARYEFGVIKEYGDQEVIVLVNGMEYHVLLSEEEADTVETLLLEENFEYVAFDTEAEKVVFEDVFNMTELDEEALADIHEGVNDDGVAE</sequence>
<reference evidence="1 2" key="1">
    <citation type="submission" date="2019-11" db="EMBL/GenBank/DDBJ databases">
        <title>Genome sequences of 17 halophilic strains isolated from different environments.</title>
        <authorList>
            <person name="Furrow R.E."/>
        </authorList>
    </citation>
    <scope>NUCLEOTIDE SEQUENCE [LARGE SCALE GENOMIC DNA]</scope>
    <source>
        <strain evidence="1 2">22511_23_Filter</strain>
    </source>
</reference>